<gene>
    <name evidence="2" type="ORF">EGC76_09405</name>
</gene>
<organism evidence="2 3">
    <name type="scientific">Pseudidiomarina gelatinasegens</name>
    <dbReference type="NCBI Taxonomy" id="2487740"/>
    <lineage>
        <taxon>Bacteria</taxon>
        <taxon>Pseudomonadati</taxon>
        <taxon>Pseudomonadota</taxon>
        <taxon>Gammaproteobacteria</taxon>
        <taxon>Alteromonadales</taxon>
        <taxon>Idiomarinaceae</taxon>
        <taxon>Pseudidiomarina</taxon>
    </lineage>
</organism>
<evidence type="ECO:0000256" key="1">
    <source>
        <dbReference type="SAM" id="SignalP"/>
    </source>
</evidence>
<reference evidence="2 3" key="1">
    <citation type="submission" date="2018-12" db="EMBL/GenBank/DDBJ databases">
        <authorList>
            <person name="Li A."/>
            <person name="Zhang M."/>
            <person name="Zhu H."/>
        </authorList>
    </citation>
    <scope>NUCLEOTIDE SEQUENCE [LARGE SCALE GENOMIC DNA]</scope>
    <source>
        <strain evidence="2 3">R04H25</strain>
    </source>
</reference>
<feature type="signal peptide" evidence="1">
    <location>
        <begin position="1"/>
        <end position="29"/>
    </location>
</feature>
<accession>A0A443YYF4</accession>
<feature type="chain" id="PRO_5019039285" evidence="1">
    <location>
        <begin position="30"/>
        <end position="229"/>
    </location>
</feature>
<dbReference type="OrthoDB" id="6236197at2"/>
<protein>
    <submittedName>
        <fullName evidence="2">Uncharacterized protein</fullName>
    </submittedName>
</protein>
<name>A0A443YYF4_9GAMM</name>
<keyword evidence="3" id="KW-1185">Reference proteome</keyword>
<comment type="caution">
    <text evidence="2">The sequence shown here is derived from an EMBL/GenBank/DDBJ whole genome shotgun (WGS) entry which is preliminary data.</text>
</comment>
<proteinExistence type="predicted"/>
<dbReference type="AlphaFoldDB" id="A0A443YYF4"/>
<dbReference type="Proteomes" id="UP000288789">
    <property type="component" value="Unassembled WGS sequence"/>
</dbReference>
<sequence>MTKHVFTMGLWLAFSAHLLGSVVNNTANANQVSEFSESYSDTVKVSGQFLKGLQFTDVNFEITPHIYFPRAYLGSVCVFVSSADGRYKSQYQYTFTEHVEGVVPIEFPTKYTSELNDFSAGELGLLTSAQPDCAQLNGNYLISAWGKPNSLNAISIFVRSNARRDIATPLLKSDKQPGAAVKCQDLRSNYRVSYDKECLITDVMAEELRRVIIKRRNLRAIPDELIEFY</sequence>
<dbReference type="RefSeq" id="WP_128352742.1">
    <property type="nucleotide sequence ID" value="NZ_RSFE01000007.1"/>
</dbReference>
<dbReference type="EMBL" id="RSFE01000007">
    <property type="protein sequence ID" value="RWU09124.1"/>
    <property type="molecule type" value="Genomic_DNA"/>
</dbReference>
<keyword evidence="1" id="KW-0732">Signal</keyword>
<evidence type="ECO:0000313" key="2">
    <source>
        <dbReference type="EMBL" id="RWU09124.1"/>
    </source>
</evidence>
<evidence type="ECO:0000313" key="3">
    <source>
        <dbReference type="Proteomes" id="UP000288789"/>
    </source>
</evidence>